<dbReference type="EMBL" id="JAFBEC010000008">
    <property type="protein sequence ID" value="MBM7633725.1"/>
    <property type="molecule type" value="Genomic_DNA"/>
</dbReference>
<evidence type="ECO:0000313" key="4">
    <source>
        <dbReference type="Proteomes" id="UP000741863"/>
    </source>
</evidence>
<feature type="signal peptide" evidence="2">
    <location>
        <begin position="1"/>
        <end position="19"/>
    </location>
</feature>
<feature type="chain" id="PRO_5046345976" evidence="2">
    <location>
        <begin position="20"/>
        <end position="300"/>
    </location>
</feature>
<dbReference type="RefSeq" id="WP_204698439.1">
    <property type="nucleotide sequence ID" value="NZ_JAFBEC010000008.1"/>
</dbReference>
<evidence type="ECO:0000313" key="3">
    <source>
        <dbReference type="EMBL" id="MBM7633725.1"/>
    </source>
</evidence>
<organism evidence="3 4">
    <name type="scientific">Geomicrobium sediminis</name>
    <dbReference type="NCBI Taxonomy" id="1347788"/>
    <lineage>
        <taxon>Bacteria</taxon>
        <taxon>Bacillati</taxon>
        <taxon>Bacillota</taxon>
        <taxon>Bacilli</taxon>
        <taxon>Bacillales</taxon>
        <taxon>Geomicrobium</taxon>
    </lineage>
</organism>
<evidence type="ECO:0000256" key="1">
    <source>
        <dbReference type="SAM" id="Coils"/>
    </source>
</evidence>
<keyword evidence="2" id="KW-0732">Signal</keyword>
<comment type="caution">
    <text evidence="3">The sequence shown here is derived from an EMBL/GenBank/DDBJ whole genome shotgun (WGS) entry which is preliminary data.</text>
</comment>
<dbReference type="Proteomes" id="UP000741863">
    <property type="component" value="Unassembled WGS sequence"/>
</dbReference>
<evidence type="ECO:0000256" key="2">
    <source>
        <dbReference type="SAM" id="SignalP"/>
    </source>
</evidence>
<keyword evidence="1" id="KW-0175">Coiled coil</keyword>
<keyword evidence="4" id="KW-1185">Reference proteome</keyword>
<dbReference type="Pfam" id="PF06207">
    <property type="entry name" value="DUF1002"/>
    <property type="match status" value="1"/>
</dbReference>
<feature type="coiled-coil region" evidence="1">
    <location>
        <begin position="148"/>
        <end position="202"/>
    </location>
</feature>
<name>A0ABS2PE68_9BACL</name>
<accession>A0ABS2PE68</accession>
<gene>
    <name evidence="3" type="ORF">JOD17_002821</name>
</gene>
<protein>
    <submittedName>
        <fullName evidence="3">Uncharacterized protein YpuA (DUF1002 family)</fullName>
    </submittedName>
</protein>
<sequence length="300" mass="32404">MKKLSILGMAALLIGSSFAVPQTASADAGPGDVIVTLGEDLTPAQRESLLAEMGSDENANIVTVSNAEEHDYLGEYIPAGKIGSNALSSARITIEEPGTGVNVETNNINWVSEGMYANALVTAGVEDADIYVTAPSSISGTGALTGILKAYDSEADGLSEERMRIANEEMVETGELGDRIGMEEATELVTQIKETIAEENVENEDDLRALIQRIASDLGIELTDEELDGLVSLFMRMQDLNIDWNQLGEQVNQIRDNIGDWLSQEETQNFFQSVMDFFSELIDSIADWFNSNESESSSGS</sequence>
<proteinExistence type="predicted"/>
<reference evidence="3 4" key="1">
    <citation type="submission" date="2021-01" db="EMBL/GenBank/DDBJ databases">
        <title>Genomic Encyclopedia of Type Strains, Phase IV (KMG-IV): sequencing the most valuable type-strain genomes for metagenomic binning, comparative biology and taxonomic classification.</title>
        <authorList>
            <person name="Goeker M."/>
        </authorList>
    </citation>
    <scope>NUCLEOTIDE SEQUENCE [LARGE SCALE GENOMIC DNA]</scope>
    <source>
        <strain evidence="3 4">DSM 25540</strain>
    </source>
</reference>
<dbReference type="InterPro" id="IPR009343">
    <property type="entry name" value="DUF1002"/>
</dbReference>